<sequence length="34" mass="3800">MRIRKSKQMKVAALLLCFALIGVASADLMSRYLT</sequence>
<dbReference type="AlphaFoldDB" id="X1F3C6"/>
<dbReference type="EMBL" id="BARU01002073">
    <property type="protein sequence ID" value="GAH23879.1"/>
    <property type="molecule type" value="Genomic_DNA"/>
</dbReference>
<protein>
    <submittedName>
        <fullName evidence="1">Uncharacterized protein</fullName>
    </submittedName>
</protein>
<gene>
    <name evidence="1" type="ORF">S03H2_05058</name>
</gene>
<organism evidence="1">
    <name type="scientific">marine sediment metagenome</name>
    <dbReference type="NCBI Taxonomy" id="412755"/>
    <lineage>
        <taxon>unclassified sequences</taxon>
        <taxon>metagenomes</taxon>
        <taxon>ecological metagenomes</taxon>
    </lineage>
</organism>
<comment type="caution">
    <text evidence="1">The sequence shown here is derived from an EMBL/GenBank/DDBJ whole genome shotgun (WGS) entry which is preliminary data.</text>
</comment>
<name>X1F3C6_9ZZZZ</name>
<feature type="non-terminal residue" evidence="1">
    <location>
        <position position="34"/>
    </location>
</feature>
<proteinExistence type="predicted"/>
<reference evidence="1" key="1">
    <citation type="journal article" date="2014" name="Front. Microbiol.">
        <title>High frequency of phylogenetically diverse reductive dehalogenase-homologous genes in deep subseafloor sedimentary metagenomes.</title>
        <authorList>
            <person name="Kawai M."/>
            <person name="Futagami T."/>
            <person name="Toyoda A."/>
            <person name="Takaki Y."/>
            <person name="Nishi S."/>
            <person name="Hori S."/>
            <person name="Arai W."/>
            <person name="Tsubouchi T."/>
            <person name="Morono Y."/>
            <person name="Uchiyama I."/>
            <person name="Ito T."/>
            <person name="Fujiyama A."/>
            <person name="Inagaki F."/>
            <person name="Takami H."/>
        </authorList>
    </citation>
    <scope>NUCLEOTIDE SEQUENCE</scope>
    <source>
        <strain evidence="1">Expedition CK06-06</strain>
    </source>
</reference>
<accession>X1F3C6</accession>
<evidence type="ECO:0000313" key="1">
    <source>
        <dbReference type="EMBL" id="GAH23879.1"/>
    </source>
</evidence>